<dbReference type="EMBL" id="JARBDR010000440">
    <property type="protein sequence ID" value="KAJ8312533.1"/>
    <property type="molecule type" value="Genomic_DNA"/>
</dbReference>
<reference evidence="2 3" key="1">
    <citation type="submission" date="2022-12" db="EMBL/GenBank/DDBJ databases">
        <title>Chromosome-level genome of Tegillarca granosa.</title>
        <authorList>
            <person name="Kim J."/>
        </authorList>
    </citation>
    <scope>NUCLEOTIDE SEQUENCE [LARGE SCALE GENOMIC DNA]</scope>
    <source>
        <strain evidence="2">Teg-2019</strain>
        <tissue evidence="2">Adductor muscle</tissue>
    </source>
</reference>
<protein>
    <submittedName>
        <fullName evidence="2">Uncharacterized protein</fullName>
    </submittedName>
</protein>
<evidence type="ECO:0000256" key="1">
    <source>
        <dbReference type="SAM" id="MobiDB-lite"/>
    </source>
</evidence>
<name>A0ABQ9F574_TEGGR</name>
<keyword evidence="3" id="KW-1185">Reference proteome</keyword>
<evidence type="ECO:0000313" key="3">
    <source>
        <dbReference type="Proteomes" id="UP001217089"/>
    </source>
</evidence>
<evidence type="ECO:0000313" key="2">
    <source>
        <dbReference type="EMBL" id="KAJ8312533.1"/>
    </source>
</evidence>
<feature type="region of interest" description="Disordered" evidence="1">
    <location>
        <begin position="183"/>
        <end position="211"/>
    </location>
</feature>
<accession>A0ABQ9F574</accession>
<comment type="caution">
    <text evidence="2">The sequence shown here is derived from an EMBL/GenBank/DDBJ whole genome shotgun (WGS) entry which is preliminary data.</text>
</comment>
<organism evidence="2 3">
    <name type="scientific">Tegillarca granosa</name>
    <name type="common">Malaysian cockle</name>
    <name type="synonym">Anadara granosa</name>
    <dbReference type="NCBI Taxonomy" id="220873"/>
    <lineage>
        <taxon>Eukaryota</taxon>
        <taxon>Metazoa</taxon>
        <taxon>Spiralia</taxon>
        <taxon>Lophotrochozoa</taxon>
        <taxon>Mollusca</taxon>
        <taxon>Bivalvia</taxon>
        <taxon>Autobranchia</taxon>
        <taxon>Pteriomorphia</taxon>
        <taxon>Arcoida</taxon>
        <taxon>Arcoidea</taxon>
        <taxon>Arcidae</taxon>
        <taxon>Tegillarca</taxon>
    </lineage>
</organism>
<sequence>MTNIVPGNVKVHIMVYYGSIQLKLISSKEEAEVTKIERTFAMSTYELWYRYERHIFEDIDLMAFDISGEVGASPYLIFEIEYNPPGATTRTKPPVPLGWARVPLYKKTKQRRNSDVDGTKPLEDVWTLLAGDFKYMLVPGQITEKYTQIRPGTPASVKSYSLVEGDLLGYNSELHILLYNPEEEPEDRDNPQGKTPSPPPSIPTPSEGDIPPEILYAEAETIESSEISDIKDLWVEHRPEVTGIKLHPQDYKETSVPMSEFISKPHIPPVEAQSDQKEIFDLYIDQVRWLPDIATIVKVTGAIGVAPDLKVFFAVPEWQGSARNPNFTFRLTFNEEKKKMDIKLVAFLRVYTRDLLTDELIIIGSVFLPIFMGKEKGNKFNIGGHQLHLRNGTPKNRTKYRETDLDDFPVVPTTTLLVRLLPHEKKHREAPDYRTGYYQSEECKPNFSEIRIFKTWKNDIAEGRFPNLEVEMINRQQQKNDEKAGVTEDGVITWLQERLDLTKHLTGKKGAENMDLARAMKYRIETGVRVQVFHGWGLEDNSLYQYIGNVSPGNKTMTKEPTKEGWGRLEMYLSNSFDFESMQAAPKFGDPPKRLRPYYDEHTVLVLQIYGFECQYKPRADHKLPGTVHTLSGSRLVVGDEEVVGWTLVPLFKGDSVLQGVHELPIFNGLPFDGIMRGAISTDLETLYKTYKWPRNFRSVTASITVGVWDAHYDWEDVPEKKLLQCCFLKL</sequence>
<gene>
    <name evidence="2" type="ORF">KUTeg_009906</name>
</gene>
<dbReference type="Proteomes" id="UP001217089">
    <property type="component" value="Unassembled WGS sequence"/>
</dbReference>
<proteinExistence type="predicted"/>